<proteinExistence type="predicted"/>
<dbReference type="SMART" id="SM00267">
    <property type="entry name" value="GGDEF"/>
    <property type="match status" value="1"/>
</dbReference>
<organism evidence="4 5">
    <name type="scientific">Pseudoduganella armeniaca</name>
    <dbReference type="NCBI Taxonomy" id="2072590"/>
    <lineage>
        <taxon>Bacteria</taxon>
        <taxon>Pseudomonadati</taxon>
        <taxon>Pseudomonadota</taxon>
        <taxon>Betaproteobacteria</taxon>
        <taxon>Burkholderiales</taxon>
        <taxon>Oxalobacteraceae</taxon>
        <taxon>Telluria group</taxon>
        <taxon>Pseudoduganella</taxon>
    </lineage>
</organism>
<gene>
    <name evidence="4" type="ORF">C9I28_11930</name>
</gene>
<dbReference type="NCBIfam" id="TIGR00254">
    <property type="entry name" value="GGDEF"/>
    <property type="match status" value="1"/>
</dbReference>
<dbReference type="InterPro" id="IPR050469">
    <property type="entry name" value="Diguanylate_Cyclase"/>
</dbReference>
<dbReference type="SUPFAM" id="SSF55073">
    <property type="entry name" value="Nucleotide cyclase"/>
    <property type="match status" value="1"/>
</dbReference>
<dbReference type="GO" id="GO:0005886">
    <property type="term" value="C:plasma membrane"/>
    <property type="evidence" value="ECO:0007669"/>
    <property type="project" value="TreeGrafter"/>
</dbReference>
<dbReference type="FunFam" id="3.30.70.270:FF:000001">
    <property type="entry name" value="Diguanylate cyclase domain protein"/>
    <property type="match status" value="1"/>
</dbReference>
<dbReference type="Pfam" id="PF00990">
    <property type="entry name" value="GGDEF"/>
    <property type="match status" value="1"/>
</dbReference>
<keyword evidence="5" id="KW-1185">Reference proteome</keyword>
<evidence type="ECO:0000256" key="2">
    <source>
        <dbReference type="SAM" id="Phobius"/>
    </source>
</evidence>
<feature type="transmembrane region" description="Helical" evidence="2">
    <location>
        <begin position="50"/>
        <end position="73"/>
    </location>
</feature>
<keyword evidence="2" id="KW-0472">Membrane</keyword>
<dbReference type="EMBL" id="CP028324">
    <property type="protein sequence ID" value="AVR96338.1"/>
    <property type="molecule type" value="Genomic_DNA"/>
</dbReference>
<dbReference type="Proteomes" id="UP000240505">
    <property type="component" value="Chromosome"/>
</dbReference>
<name>A0A2R4C9Z7_9BURK</name>
<evidence type="ECO:0000256" key="1">
    <source>
        <dbReference type="ARBA" id="ARBA00012528"/>
    </source>
</evidence>
<dbReference type="GO" id="GO:1902201">
    <property type="term" value="P:negative regulation of bacterial-type flagellum-dependent cell motility"/>
    <property type="evidence" value="ECO:0007669"/>
    <property type="project" value="TreeGrafter"/>
</dbReference>
<reference evidence="4 5" key="1">
    <citation type="submission" date="2018-03" db="EMBL/GenBank/DDBJ databases">
        <title>Massilia armeniaca sp. nov., isolated from desert soil.</title>
        <authorList>
            <person name="Huang H."/>
            <person name="Ren M."/>
        </authorList>
    </citation>
    <scope>NUCLEOTIDE SEQUENCE [LARGE SCALE GENOMIC DNA]</scope>
    <source>
        <strain evidence="4 5">ZMN-3</strain>
    </source>
</reference>
<dbReference type="InterPro" id="IPR029787">
    <property type="entry name" value="Nucleotide_cyclase"/>
</dbReference>
<dbReference type="EC" id="2.7.7.65" evidence="1"/>
<dbReference type="GO" id="GO:0052621">
    <property type="term" value="F:diguanylate cyclase activity"/>
    <property type="evidence" value="ECO:0007669"/>
    <property type="project" value="UniProtKB-EC"/>
</dbReference>
<dbReference type="PANTHER" id="PTHR45138:SF6">
    <property type="entry name" value="DIGUANYLATE CYCLASE DGCN"/>
    <property type="match status" value="1"/>
</dbReference>
<protein>
    <recommendedName>
        <fullName evidence="1">diguanylate cyclase</fullName>
        <ecNumber evidence="1">2.7.7.65</ecNumber>
    </recommendedName>
</protein>
<evidence type="ECO:0000313" key="4">
    <source>
        <dbReference type="EMBL" id="AVR96338.1"/>
    </source>
</evidence>
<dbReference type="KEGG" id="masz:C9I28_11930"/>
<sequence length="317" mass="34983">MDFKRRTDDVRKASDQKRIADSTARYQADKKQRQIELLEQEQRAHRRMQWLWVLAGVLGVLTAASLVVSRIYLKRAYRKVKEMSLCDPLTGLHNRRYLASRIDSDLAQAVRQRHARGRAQRQAAAHDDLVFVMLDMDHFKAVNDVHGHGAGDAVLKQLAAILQEEVRDADVVVRWGGEEFLVIARPTSCAEAHLLAERLRARVAAHAFDIGGGTILRKTCSIGFASYPFAQPGQPQPRWEDVVELADQCLYAAKTSGRDMWVGVVPGTAGPFVPRQGGLQRDLRDGVLRLAVSSGRKVVWPEADGGGAASASTGSSA</sequence>
<dbReference type="AlphaFoldDB" id="A0A2R4C9Z7"/>
<dbReference type="PROSITE" id="PS50887">
    <property type="entry name" value="GGDEF"/>
    <property type="match status" value="1"/>
</dbReference>
<dbReference type="PANTHER" id="PTHR45138">
    <property type="entry name" value="REGULATORY COMPONENTS OF SENSORY TRANSDUCTION SYSTEM"/>
    <property type="match status" value="1"/>
</dbReference>
<dbReference type="InterPro" id="IPR000160">
    <property type="entry name" value="GGDEF_dom"/>
</dbReference>
<dbReference type="InterPro" id="IPR043128">
    <property type="entry name" value="Rev_trsase/Diguanyl_cyclase"/>
</dbReference>
<feature type="domain" description="GGDEF" evidence="3">
    <location>
        <begin position="127"/>
        <end position="266"/>
    </location>
</feature>
<evidence type="ECO:0000259" key="3">
    <source>
        <dbReference type="PROSITE" id="PS50887"/>
    </source>
</evidence>
<keyword evidence="2" id="KW-0812">Transmembrane</keyword>
<accession>A0A2R4C9Z7</accession>
<keyword evidence="2" id="KW-1133">Transmembrane helix</keyword>
<dbReference type="Gene3D" id="3.30.70.270">
    <property type="match status" value="1"/>
</dbReference>
<evidence type="ECO:0000313" key="5">
    <source>
        <dbReference type="Proteomes" id="UP000240505"/>
    </source>
</evidence>
<dbReference type="CDD" id="cd01949">
    <property type="entry name" value="GGDEF"/>
    <property type="match status" value="1"/>
</dbReference>
<dbReference type="GO" id="GO:0043709">
    <property type="term" value="P:cell adhesion involved in single-species biofilm formation"/>
    <property type="evidence" value="ECO:0007669"/>
    <property type="project" value="TreeGrafter"/>
</dbReference>